<dbReference type="InterPro" id="IPR000719">
    <property type="entry name" value="Prot_kinase_dom"/>
</dbReference>
<organism evidence="8">
    <name type="scientific">Salvia splendens</name>
    <name type="common">Scarlet sage</name>
    <dbReference type="NCBI Taxonomy" id="180675"/>
    <lineage>
        <taxon>Eukaryota</taxon>
        <taxon>Viridiplantae</taxon>
        <taxon>Streptophyta</taxon>
        <taxon>Embryophyta</taxon>
        <taxon>Tracheophyta</taxon>
        <taxon>Spermatophyta</taxon>
        <taxon>Magnoliopsida</taxon>
        <taxon>eudicotyledons</taxon>
        <taxon>Gunneridae</taxon>
        <taxon>Pentapetalae</taxon>
        <taxon>asterids</taxon>
        <taxon>lamiids</taxon>
        <taxon>Lamiales</taxon>
        <taxon>Lamiaceae</taxon>
        <taxon>Nepetoideae</taxon>
        <taxon>Mentheae</taxon>
        <taxon>Salviinae</taxon>
        <taxon>Salvia</taxon>
        <taxon>Salvia subgen. Calosphace</taxon>
        <taxon>core Calosphace</taxon>
    </lineage>
</organism>
<reference evidence="8" key="2">
    <citation type="submission" date="2020-08" db="EMBL/GenBank/DDBJ databases">
        <title>Plant Genome Project.</title>
        <authorList>
            <person name="Zhang R.-G."/>
        </authorList>
    </citation>
    <scope>NUCLEOTIDE SEQUENCE</scope>
    <source>
        <strain evidence="8">Huo1</strain>
        <tissue evidence="8">Leaf</tissue>
    </source>
</reference>
<protein>
    <recommendedName>
        <fullName evidence="7">Protein kinase domain-containing protein</fullName>
    </recommendedName>
</protein>
<dbReference type="Proteomes" id="UP000298416">
    <property type="component" value="Unassembled WGS sequence"/>
</dbReference>
<keyword evidence="6" id="KW-0472">Membrane</keyword>
<keyword evidence="3 4" id="KW-0067">ATP-binding</keyword>
<dbReference type="PROSITE" id="PS00107">
    <property type="entry name" value="PROTEIN_KINASE_ATP"/>
    <property type="match status" value="1"/>
</dbReference>
<dbReference type="AlphaFoldDB" id="A0A8X8YDV6"/>
<dbReference type="FunFam" id="3.30.200.20:FF:000299">
    <property type="entry name" value="Receptor-like serine/threonine-protein kinase ALE2"/>
    <property type="match status" value="1"/>
</dbReference>
<keyword evidence="6" id="KW-1133">Transmembrane helix</keyword>
<reference evidence="8" key="1">
    <citation type="submission" date="2018-01" db="EMBL/GenBank/DDBJ databases">
        <authorList>
            <person name="Mao J.F."/>
        </authorList>
    </citation>
    <scope>NUCLEOTIDE SEQUENCE</scope>
    <source>
        <strain evidence="8">Huo1</strain>
        <tissue evidence="8">Leaf</tissue>
    </source>
</reference>
<dbReference type="PANTHER" id="PTHR47989">
    <property type="entry name" value="OS01G0750732 PROTEIN"/>
    <property type="match status" value="1"/>
</dbReference>
<keyword evidence="6" id="KW-0812">Transmembrane</keyword>
<evidence type="ECO:0000256" key="5">
    <source>
        <dbReference type="SAM" id="MobiDB-lite"/>
    </source>
</evidence>
<proteinExistence type="predicted"/>
<accession>A0A8X8YDV6</accession>
<dbReference type="Pfam" id="PF07714">
    <property type="entry name" value="PK_Tyr_Ser-Thr"/>
    <property type="match status" value="1"/>
</dbReference>
<evidence type="ECO:0000313" key="9">
    <source>
        <dbReference type="Proteomes" id="UP000298416"/>
    </source>
</evidence>
<evidence type="ECO:0000256" key="3">
    <source>
        <dbReference type="ARBA" id="ARBA00022840"/>
    </source>
</evidence>
<evidence type="ECO:0000256" key="6">
    <source>
        <dbReference type="SAM" id="Phobius"/>
    </source>
</evidence>
<feature type="transmembrane region" description="Helical" evidence="6">
    <location>
        <begin position="371"/>
        <end position="397"/>
    </location>
</feature>
<keyword evidence="1" id="KW-0808">Transferase</keyword>
<dbReference type="PROSITE" id="PS50011">
    <property type="entry name" value="PROTEIN_KINASE_DOM"/>
    <property type="match status" value="1"/>
</dbReference>
<feature type="region of interest" description="Disordered" evidence="5">
    <location>
        <begin position="624"/>
        <end position="643"/>
    </location>
</feature>
<sequence>MERGRSTTPRSSGINGGGAARVAVRRRYYWRQQQRVFPPTALSHRRRERGEERQRLCTPATREVSARERDGPRGLQMEARWCLLKQLLLLCSLLSFADANVRHKLSKREALSPTTTLFYTPAMTELPLPANPLSLHKHHHIRLSPHGAPAQPPNYGHFETSTPPSSSGLSRPSMEKSGSVSPSNPPSSETVPPQPEPSTLPTGLAQPPLSPSFSSCCGPHMVLKRETQGCHCVYPIKLEILLLNVSSNPDWKFFLEQFSSQLGLRVSQIELINFYIVGISGYNISMDIIPHTGISFSSKEAAGINSSLSTHKVRLDPALVSDYKLLNITWFKPPLLPQAPISVTASSEGPPNLPSSPSALGPSKKVKRPNLILVIGLGAVILIIAAITVVVLCFCISRQGKHIEPFKEIEKQRSLVTVPAVGSLRHPTSTRFLTYEELKEATNNFETTSILGEGGFGRVFKGVLSDGTAVAIKRLNSGGQQGDKEFLVEVEMLSRLHHRNLVKLVGYYSNRDSSQNLLCYELVPNGSLEAWLHGRKPVDMSQPSGQENLVTWAWPILREKDRLEELADPRLDGKYPKEDLFRVCTIAAACVAPEASQRPTMGEVVQSLKMVQRVTEYQDSAVASTTAPNLRQSSTTFESDGTSSIFSSGPYSGFSFSALDTDHINKTAPLSEDLQEGR</sequence>
<keyword evidence="1" id="KW-0418">Kinase</keyword>
<evidence type="ECO:0000313" key="8">
    <source>
        <dbReference type="EMBL" id="KAG6428180.1"/>
    </source>
</evidence>
<keyword evidence="2 4" id="KW-0547">Nucleotide-binding</keyword>
<dbReference type="GO" id="GO:0004674">
    <property type="term" value="F:protein serine/threonine kinase activity"/>
    <property type="evidence" value="ECO:0007669"/>
    <property type="project" value="UniProtKB-KW"/>
</dbReference>
<evidence type="ECO:0000256" key="4">
    <source>
        <dbReference type="PROSITE-ProRule" id="PRU10141"/>
    </source>
</evidence>
<dbReference type="PANTHER" id="PTHR47989:SF25">
    <property type="entry name" value="PROLINE-RICH RECEPTOR-LIKE PROTEIN KINASE PERK3"/>
    <property type="match status" value="1"/>
</dbReference>
<feature type="region of interest" description="Disordered" evidence="5">
    <location>
        <begin position="40"/>
        <end position="71"/>
    </location>
</feature>
<feature type="compositionally biased region" description="Low complexity" evidence="5">
    <location>
        <begin position="177"/>
        <end position="191"/>
    </location>
</feature>
<evidence type="ECO:0000256" key="1">
    <source>
        <dbReference type="ARBA" id="ARBA00022527"/>
    </source>
</evidence>
<dbReference type="Gene3D" id="3.30.200.20">
    <property type="entry name" value="Phosphorylase Kinase, domain 1"/>
    <property type="match status" value="1"/>
</dbReference>
<feature type="compositionally biased region" description="Polar residues" evidence="5">
    <location>
        <begin position="159"/>
        <end position="170"/>
    </location>
</feature>
<evidence type="ECO:0000256" key="2">
    <source>
        <dbReference type="ARBA" id="ARBA00022741"/>
    </source>
</evidence>
<keyword evidence="9" id="KW-1185">Reference proteome</keyword>
<evidence type="ECO:0000259" key="7">
    <source>
        <dbReference type="PROSITE" id="PS50011"/>
    </source>
</evidence>
<keyword evidence="1" id="KW-0723">Serine/threonine-protein kinase</keyword>
<dbReference type="InterPro" id="IPR011009">
    <property type="entry name" value="Kinase-like_dom_sf"/>
</dbReference>
<feature type="domain" description="Protein kinase" evidence="7">
    <location>
        <begin position="445"/>
        <end position="678"/>
    </location>
</feature>
<gene>
    <name evidence="8" type="ORF">SASPL_112431</name>
</gene>
<dbReference type="EMBL" id="PNBA02000004">
    <property type="protein sequence ID" value="KAG6428180.1"/>
    <property type="molecule type" value="Genomic_DNA"/>
</dbReference>
<dbReference type="InterPro" id="IPR001245">
    <property type="entry name" value="Ser-Thr/Tyr_kinase_cat_dom"/>
</dbReference>
<name>A0A8X8YDV6_SALSN</name>
<feature type="region of interest" description="Disordered" evidence="5">
    <location>
        <begin position="143"/>
        <end position="206"/>
    </location>
</feature>
<dbReference type="GO" id="GO:0005524">
    <property type="term" value="F:ATP binding"/>
    <property type="evidence" value="ECO:0007669"/>
    <property type="project" value="UniProtKB-UniRule"/>
</dbReference>
<feature type="compositionally biased region" description="Polar residues" evidence="5">
    <location>
        <begin position="624"/>
        <end position="640"/>
    </location>
</feature>
<comment type="caution">
    <text evidence="8">The sequence shown here is derived from an EMBL/GenBank/DDBJ whole genome shotgun (WGS) entry which is preliminary data.</text>
</comment>
<dbReference type="SUPFAM" id="SSF56112">
    <property type="entry name" value="Protein kinase-like (PK-like)"/>
    <property type="match status" value="1"/>
</dbReference>
<dbReference type="InterPro" id="IPR017441">
    <property type="entry name" value="Protein_kinase_ATP_BS"/>
</dbReference>
<feature type="binding site" evidence="4">
    <location>
        <position position="473"/>
    </location>
    <ligand>
        <name>ATP</name>
        <dbReference type="ChEBI" id="CHEBI:30616"/>
    </ligand>
</feature>
<dbReference type="Gene3D" id="1.10.510.10">
    <property type="entry name" value="Transferase(Phosphotransferase) domain 1"/>
    <property type="match status" value="1"/>
</dbReference>